<evidence type="ECO:0000256" key="1">
    <source>
        <dbReference type="ARBA" id="ARBA00004613"/>
    </source>
</evidence>
<dbReference type="PROSITE" id="PS50092">
    <property type="entry name" value="TSP1"/>
    <property type="match status" value="5"/>
</dbReference>
<dbReference type="InterPro" id="IPR000884">
    <property type="entry name" value="TSP1_rpt"/>
</dbReference>
<keyword evidence="5 6" id="KW-1015">Disulfide bond</keyword>
<dbReference type="InterPro" id="IPR003598">
    <property type="entry name" value="Ig_sub2"/>
</dbReference>
<keyword evidence="3 7" id="KW-0732">Signal</keyword>
<evidence type="ECO:0000256" key="3">
    <source>
        <dbReference type="ARBA" id="ARBA00022729"/>
    </source>
</evidence>
<evidence type="ECO:0000256" key="6">
    <source>
        <dbReference type="PIRSR" id="PIRSR613273-3"/>
    </source>
</evidence>
<evidence type="ECO:0000313" key="11">
    <source>
        <dbReference type="RefSeq" id="XP_029655636.1"/>
    </source>
</evidence>
<keyword evidence="2" id="KW-0964">Secreted</keyword>
<dbReference type="InterPro" id="IPR010909">
    <property type="entry name" value="PLAC"/>
</dbReference>
<dbReference type="PROSITE" id="PS50835">
    <property type="entry name" value="IG_LIKE"/>
    <property type="match status" value="1"/>
</dbReference>
<dbReference type="GO" id="GO:0006508">
    <property type="term" value="P:proteolysis"/>
    <property type="evidence" value="ECO:0007669"/>
    <property type="project" value="TreeGrafter"/>
</dbReference>
<organism evidence="10 11">
    <name type="scientific">Octopus sinensis</name>
    <name type="common">East Asian common octopus</name>
    <dbReference type="NCBI Taxonomy" id="2607531"/>
    <lineage>
        <taxon>Eukaryota</taxon>
        <taxon>Metazoa</taxon>
        <taxon>Spiralia</taxon>
        <taxon>Lophotrochozoa</taxon>
        <taxon>Mollusca</taxon>
        <taxon>Cephalopoda</taxon>
        <taxon>Coleoidea</taxon>
        <taxon>Octopodiformes</taxon>
        <taxon>Octopoda</taxon>
        <taxon>Incirrata</taxon>
        <taxon>Octopodidae</taxon>
        <taxon>Octopus</taxon>
    </lineage>
</organism>
<keyword evidence="10" id="KW-1185">Reference proteome</keyword>
<sequence length="747" mass="83367">MPWITVLTLITLGVCVPVLSNWAPWSAYGPCMKTCGQGISFKRRMCQSRKQADCPGEHTKYKICNDQECPGGASDVRKSLCQRYNHVAQKGKYLSWTSMVEPNNICTLVCKANSGGHVVKLQSVDLDGIECGNGSYCLGGKCSPVGCDKVFGSDTVVDICGVCGGVNATCDLKSGTKAGKYYWKTTWAPCSVTCGTGYQEADLQCASIRSGRPVEQSHCVQTQGWIVTRKQCSMPTCEATNNQGPLSRVDRQPSREWKIGKFGPCTSECGGGMQYRRVECVQGNQEISRVVDNNLCPLPHPASEQTCNNHKCGSLWSVGLWSPCSASCGPGRMKRSVVCTTKMSDGRHLPIKEHMCRSNKPETAKPCYTKACEVDAKYIPLIRSENLTFIQLKQVPSINVRVGSNAIIIPKTRVTIRCPVKNFPPHIVNWKKNDYILPLYGRVRKSMKGALKIRYSIAERDAGTYTCFAGSLQANSSIQFQTLKKAQKIASAFNSADEDLQSNVKKNYKMSPGIIADASGTRHKKVQFLTKKWSPCTVSCGSGTQMREVDCAIKTDSYLKLYPDSECLRAGLQKPGTVQKCVEMHQCPTWKIDKWTNCTAQHCIRDGISMITRQVDCIFSNGTVAKPSACHGELVPEHRRICGNNKCISLWRTSKWTGCRPYCGPTRYKYRILSCIWKHSKKPAGINCKRKQRPHARVACESSSCINVCRDKSRYCSLVTYMKMCRYPQFRTECCRSCRNHVYWRYR</sequence>
<feature type="disulfide bond" evidence="6">
    <location>
        <begin position="35"/>
        <end position="69"/>
    </location>
</feature>
<dbReference type="InterPro" id="IPR013783">
    <property type="entry name" value="Ig-like_fold"/>
</dbReference>
<keyword evidence="4" id="KW-0677">Repeat</keyword>
<dbReference type="InterPro" id="IPR007110">
    <property type="entry name" value="Ig-like_dom"/>
</dbReference>
<dbReference type="InterPro" id="IPR045371">
    <property type="entry name" value="ADAMTS_CR_3"/>
</dbReference>
<dbReference type="PANTHER" id="PTHR13723:SF281">
    <property type="entry name" value="PAPILIN"/>
    <property type="match status" value="1"/>
</dbReference>
<feature type="chain" id="PRO_5027546295" evidence="7">
    <location>
        <begin position="21"/>
        <end position="747"/>
    </location>
</feature>
<dbReference type="Pfam" id="PF19030">
    <property type="entry name" value="TSP1_ADAMTS"/>
    <property type="match status" value="5"/>
</dbReference>
<feature type="disulfide bond" evidence="6">
    <location>
        <begin position="46"/>
        <end position="54"/>
    </location>
</feature>
<dbReference type="InterPro" id="IPR036179">
    <property type="entry name" value="Ig-like_dom_sf"/>
</dbReference>
<dbReference type="KEGG" id="osn:115229412"/>
<evidence type="ECO:0000259" key="8">
    <source>
        <dbReference type="PROSITE" id="PS50835"/>
    </source>
</evidence>
<protein>
    <submittedName>
        <fullName evidence="11">Protein madd-4 isoform X1</fullName>
    </submittedName>
</protein>
<dbReference type="AlphaFoldDB" id="A0A6P7U3Z6"/>
<dbReference type="InterPro" id="IPR036383">
    <property type="entry name" value="TSP1_rpt_sf"/>
</dbReference>
<dbReference type="SUPFAM" id="SSF48726">
    <property type="entry name" value="Immunoglobulin"/>
    <property type="match status" value="1"/>
</dbReference>
<feature type="signal peptide" evidence="7">
    <location>
        <begin position="1"/>
        <end position="20"/>
    </location>
</feature>
<dbReference type="Proteomes" id="UP000515154">
    <property type="component" value="Linkage group LG2"/>
</dbReference>
<gene>
    <name evidence="11" type="primary">LOC115229412</name>
</gene>
<evidence type="ECO:0000256" key="7">
    <source>
        <dbReference type="SAM" id="SignalP"/>
    </source>
</evidence>
<dbReference type="SMART" id="SM00209">
    <property type="entry name" value="TSP1"/>
    <property type="match status" value="5"/>
</dbReference>
<evidence type="ECO:0000259" key="9">
    <source>
        <dbReference type="PROSITE" id="PS50900"/>
    </source>
</evidence>
<dbReference type="SUPFAM" id="SSF82895">
    <property type="entry name" value="TSP-1 type 1 repeat"/>
    <property type="match status" value="5"/>
</dbReference>
<dbReference type="GO" id="GO:0005576">
    <property type="term" value="C:extracellular region"/>
    <property type="evidence" value="ECO:0007669"/>
    <property type="project" value="UniProtKB-SubCell"/>
</dbReference>
<evidence type="ECO:0000256" key="2">
    <source>
        <dbReference type="ARBA" id="ARBA00022525"/>
    </source>
</evidence>
<dbReference type="PANTHER" id="PTHR13723">
    <property type="entry name" value="ADAMTS A DISINTEGRIN AND METALLOPROTEASE WITH THROMBOSPONDIN MOTIFS PROTEASE"/>
    <property type="match status" value="1"/>
</dbReference>
<dbReference type="InterPro" id="IPR013273">
    <property type="entry name" value="ADAMTS/ADAMTS-like"/>
</dbReference>
<dbReference type="Gene3D" id="2.20.100.10">
    <property type="entry name" value="Thrombospondin type-1 (TSP1) repeat"/>
    <property type="match status" value="4"/>
</dbReference>
<proteinExistence type="predicted"/>
<evidence type="ECO:0000313" key="10">
    <source>
        <dbReference type="Proteomes" id="UP000515154"/>
    </source>
</evidence>
<dbReference type="GO" id="GO:0004222">
    <property type="term" value="F:metalloendopeptidase activity"/>
    <property type="evidence" value="ECO:0007669"/>
    <property type="project" value="TreeGrafter"/>
</dbReference>
<dbReference type="Pfam" id="PF19236">
    <property type="entry name" value="ADAMTS_CR_3"/>
    <property type="match status" value="1"/>
</dbReference>
<dbReference type="GO" id="GO:0030198">
    <property type="term" value="P:extracellular matrix organization"/>
    <property type="evidence" value="ECO:0007669"/>
    <property type="project" value="InterPro"/>
</dbReference>
<dbReference type="Pfam" id="PF00090">
    <property type="entry name" value="TSP_1"/>
    <property type="match status" value="1"/>
</dbReference>
<name>A0A6P7U3Z6_9MOLL</name>
<dbReference type="Pfam" id="PF08686">
    <property type="entry name" value="PLAC"/>
    <property type="match status" value="1"/>
</dbReference>
<dbReference type="RefSeq" id="XP_029655636.1">
    <property type="nucleotide sequence ID" value="XM_029799776.2"/>
</dbReference>
<feature type="domain" description="PLAC" evidence="9">
    <location>
        <begin position="701"/>
        <end position="742"/>
    </location>
</feature>
<comment type="subcellular location">
    <subcellularLocation>
        <location evidence="1">Secreted</location>
    </subcellularLocation>
</comment>
<feature type="domain" description="Ig-like" evidence="8">
    <location>
        <begin position="396"/>
        <end position="479"/>
    </location>
</feature>
<dbReference type="GO" id="GO:0031012">
    <property type="term" value="C:extracellular matrix"/>
    <property type="evidence" value="ECO:0007669"/>
    <property type="project" value="TreeGrafter"/>
</dbReference>
<evidence type="ECO:0000256" key="5">
    <source>
        <dbReference type="ARBA" id="ARBA00023157"/>
    </source>
</evidence>
<dbReference type="Gene3D" id="2.60.40.10">
    <property type="entry name" value="Immunoglobulins"/>
    <property type="match status" value="1"/>
</dbReference>
<dbReference type="PRINTS" id="PR01857">
    <property type="entry name" value="ADAMTSFAMILY"/>
</dbReference>
<accession>A0A6P7U3Z6</accession>
<dbReference type="SMART" id="SM00408">
    <property type="entry name" value="IGc2"/>
    <property type="match status" value="1"/>
</dbReference>
<dbReference type="PROSITE" id="PS50900">
    <property type="entry name" value="PLAC"/>
    <property type="match status" value="1"/>
</dbReference>
<reference evidence="11" key="1">
    <citation type="submission" date="2025-08" db="UniProtKB">
        <authorList>
            <consortium name="RefSeq"/>
        </authorList>
    </citation>
    <scope>IDENTIFICATION</scope>
</reference>
<dbReference type="InterPro" id="IPR050439">
    <property type="entry name" value="ADAMTS_ADAMTS-like"/>
</dbReference>
<evidence type="ECO:0000256" key="4">
    <source>
        <dbReference type="ARBA" id="ARBA00022737"/>
    </source>
</evidence>
<feature type="disulfide bond" evidence="6">
    <location>
        <begin position="31"/>
        <end position="64"/>
    </location>
</feature>